<dbReference type="EMBL" id="LAZR01067116">
    <property type="protein sequence ID" value="KKK52246.1"/>
    <property type="molecule type" value="Genomic_DNA"/>
</dbReference>
<gene>
    <name evidence="2" type="ORF">LCGC14_3106850</name>
</gene>
<evidence type="ECO:0000256" key="1">
    <source>
        <dbReference type="SAM" id="Coils"/>
    </source>
</evidence>
<protein>
    <submittedName>
        <fullName evidence="2">Uncharacterized protein</fullName>
    </submittedName>
</protein>
<dbReference type="AlphaFoldDB" id="A0A0F8YW49"/>
<sequence>TKNIVNSEGGVSRPRPLKLKYHNFGYREKADYCPNIRQEGRYNVNIETWADIDSATYYCWGDYWVKKKAAISKHLKDSDALDAKIEGAETELAVAEGQVEVLREALTLQREKREPLIVNKGERKKQVMEKQAEAGVSADRQKLQTEYDTLSGKLEGREERLKELKKLPDKRELVGGVEKLIEDNKDIDKIINDICKNYEALTDQRAEVQAKILNVVSLMGRQENVKILTKVPCINTDYYDRCQLLSQGKATQKEITKYLQGLSGQFASLEDVKVSFEERVTKINQGLKRLDDANKIAVTRGKDTQVEMDEANSMIKDIDAGLELSKSTDVLRDQVETVRRRIVK</sequence>
<feature type="coiled-coil region" evidence="1">
    <location>
        <begin position="78"/>
        <end position="105"/>
    </location>
</feature>
<keyword evidence="1" id="KW-0175">Coiled coil</keyword>
<feature type="non-terminal residue" evidence="2">
    <location>
        <position position="1"/>
    </location>
</feature>
<accession>A0A0F8YW49</accession>
<feature type="non-terminal residue" evidence="2">
    <location>
        <position position="344"/>
    </location>
</feature>
<organism evidence="2">
    <name type="scientific">marine sediment metagenome</name>
    <dbReference type="NCBI Taxonomy" id="412755"/>
    <lineage>
        <taxon>unclassified sequences</taxon>
        <taxon>metagenomes</taxon>
        <taxon>ecological metagenomes</taxon>
    </lineage>
</organism>
<name>A0A0F8YW49_9ZZZZ</name>
<reference evidence="2" key="1">
    <citation type="journal article" date="2015" name="Nature">
        <title>Complex archaea that bridge the gap between prokaryotes and eukaryotes.</title>
        <authorList>
            <person name="Spang A."/>
            <person name="Saw J.H."/>
            <person name="Jorgensen S.L."/>
            <person name="Zaremba-Niedzwiedzka K."/>
            <person name="Martijn J."/>
            <person name="Lind A.E."/>
            <person name="van Eijk R."/>
            <person name="Schleper C."/>
            <person name="Guy L."/>
            <person name="Ettema T.J."/>
        </authorList>
    </citation>
    <scope>NUCLEOTIDE SEQUENCE</scope>
</reference>
<comment type="caution">
    <text evidence="2">The sequence shown here is derived from an EMBL/GenBank/DDBJ whole genome shotgun (WGS) entry which is preliminary data.</text>
</comment>
<evidence type="ECO:0000313" key="2">
    <source>
        <dbReference type="EMBL" id="KKK52246.1"/>
    </source>
</evidence>
<proteinExistence type="predicted"/>
<feature type="coiled-coil region" evidence="1">
    <location>
        <begin position="140"/>
        <end position="167"/>
    </location>
</feature>